<protein>
    <submittedName>
        <fullName evidence="5">Sugar transferase</fullName>
    </submittedName>
</protein>
<organism evidence="5 6">
    <name type="scientific">[Ruminococcus] lactaris</name>
    <dbReference type="NCBI Taxonomy" id="46228"/>
    <lineage>
        <taxon>Bacteria</taxon>
        <taxon>Bacillati</taxon>
        <taxon>Bacillota</taxon>
        <taxon>Clostridia</taxon>
        <taxon>Lachnospirales</taxon>
        <taxon>Lachnospiraceae</taxon>
        <taxon>Mediterraneibacter</taxon>
    </lineage>
</organism>
<keyword evidence="3" id="KW-0732">Signal</keyword>
<evidence type="ECO:0000313" key="6">
    <source>
        <dbReference type="Proteomes" id="UP000260793"/>
    </source>
</evidence>
<dbReference type="AlphaFoldDB" id="A0A3E4LIU2"/>
<dbReference type="GO" id="GO:0016780">
    <property type="term" value="F:phosphotransferase activity, for other substituted phosphate groups"/>
    <property type="evidence" value="ECO:0007669"/>
    <property type="project" value="TreeGrafter"/>
</dbReference>
<feature type="signal peptide" evidence="3">
    <location>
        <begin position="1"/>
        <end position="21"/>
    </location>
</feature>
<dbReference type="RefSeq" id="WP_117688594.1">
    <property type="nucleotide sequence ID" value="NZ_QSQN01000039.1"/>
</dbReference>
<feature type="region of interest" description="Disordered" evidence="2">
    <location>
        <begin position="238"/>
        <end position="257"/>
    </location>
</feature>
<reference evidence="5 6" key="1">
    <citation type="submission" date="2018-08" db="EMBL/GenBank/DDBJ databases">
        <title>A genome reference for cultivated species of the human gut microbiota.</title>
        <authorList>
            <person name="Zou Y."/>
            <person name="Xue W."/>
            <person name="Luo G."/>
        </authorList>
    </citation>
    <scope>NUCLEOTIDE SEQUENCE [LARGE SCALE GENOMIC DNA]</scope>
    <source>
        <strain evidence="5 6">TF11-7</strain>
    </source>
</reference>
<accession>A0A3E4LIU2</accession>
<evidence type="ECO:0000256" key="1">
    <source>
        <dbReference type="ARBA" id="ARBA00006464"/>
    </source>
</evidence>
<dbReference type="EMBL" id="QSQN01000039">
    <property type="protein sequence ID" value="RGK37420.1"/>
    <property type="molecule type" value="Genomic_DNA"/>
</dbReference>
<keyword evidence="5" id="KW-0808">Transferase</keyword>
<evidence type="ECO:0000259" key="4">
    <source>
        <dbReference type="Pfam" id="PF02397"/>
    </source>
</evidence>
<sequence>MKNSKKLAAIVRTLSAFGAVAYVGKKIYNKQQTERAEQEETAIPHQQGFYEKYIKRPQDFCCALAATVVLSPVMGITALLVRIKLGSPVIFKQKRPGLNSKIFTLYKFRTMTDKKDENGELLPDEERLTHFGKFLRSTSLDELPELINMLKGDMSVVGPRPLLVKYLPLYNQHQVRRHEVRPGFTGYAQVHGRNAITWEDKFDKDVYYVDHITFLGDWKIIFQTVKTVLKREGISSGSSETMETFKGTAETESETNA</sequence>
<dbReference type="PANTHER" id="PTHR30576:SF8">
    <property type="entry name" value="UNDECAPRENYL-PHOSPHATE GALACTOSE PHOSPHOTRANSFERASE"/>
    <property type="match status" value="1"/>
</dbReference>
<gene>
    <name evidence="5" type="ORF">DXD17_12430</name>
</gene>
<dbReference type="Pfam" id="PF02397">
    <property type="entry name" value="Bac_transf"/>
    <property type="match status" value="1"/>
</dbReference>
<comment type="caution">
    <text evidence="5">The sequence shown here is derived from an EMBL/GenBank/DDBJ whole genome shotgun (WGS) entry which is preliminary data.</text>
</comment>
<evidence type="ECO:0000256" key="2">
    <source>
        <dbReference type="SAM" id="MobiDB-lite"/>
    </source>
</evidence>
<dbReference type="PANTHER" id="PTHR30576">
    <property type="entry name" value="COLANIC BIOSYNTHESIS UDP-GLUCOSE LIPID CARRIER TRANSFERASE"/>
    <property type="match status" value="1"/>
</dbReference>
<comment type="similarity">
    <text evidence="1">Belongs to the bacterial sugar transferase family.</text>
</comment>
<feature type="chain" id="PRO_5039354167" evidence="3">
    <location>
        <begin position="22"/>
        <end position="257"/>
    </location>
</feature>
<dbReference type="Proteomes" id="UP000260793">
    <property type="component" value="Unassembled WGS sequence"/>
</dbReference>
<name>A0A3E4LIU2_9FIRM</name>
<evidence type="ECO:0000313" key="5">
    <source>
        <dbReference type="EMBL" id="RGK37420.1"/>
    </source>
</evidence>
<dbReference type="InterPro" id="IPR003362">
    <property type="entry name" value="Bact_transf"/>
</dbReference>
<feature type="domain" description="Bacterial sugar transferase" evidence="4">
    <location>
        <begin position="55"/>
        <end position="230"/>
    </location>
</feature>
<proteinExistence type="inferred from homology"/>
<evidence type="ECO:0000256" key="3">
    <source>
        <dbReference type="SAM" id="SignalP"/>
    </source>
</evidence>